<dbReference type="Gene3D" id="3.40.50.300">
    <property type="entry name" value="P-loop containing nucleotide triphosphate hydrolases"/>
    <property type="match status" value="1"/>
</dbReference>
<name>A0A8J6FDX7_ELECQ</name>
<dbReference type="PROSITE" id="PS51419">
    <property type="entry name" value="RAB"/>
    <property type="match status" value="1"/>
</dbReference>
<protein>
    <submittedName>
        <fullName evidence="4">Uncharacterized protein</fullName>
    </submittedName>
</protein>
<dbReference type="PANTHER" id="PTHR47977">
    <property type="entry name" value="RAS-RELATED PROTEIN RAB"/>
    <property type="match status" value="1"/>
</dbReference>
<dbReference type="SMART" id="SM00173">
    <property type="entry name" value="RAS"/>
    <property type="match status" value="1"/>
</dbReference>
<dbReference type="GO" id="GO:0003924">
    <property type="term" value="F:GTPase activity"/>
    <property type="evidence" value="ECO:0007669"/>
    <property type="project" value="InterPro"/>
</dbReference>
<dbReference type="SMART" id="SM00177">
    <property type="entry name" value="ARF"/>
    <property type="match status" value="1"/>
</dbReference>
<organism evidence="4 5">
    <name type="scientific">Eleutherodactylus coqui</name>
    <name type="common">Puerto Rican coqui</name>
    <dbReference type="NCBI Taxonomy" id="57060"/>
    <lineage>
        <taxon>Eukaryota</taxon>
        <taxon>Metazoa</taxon>
        <taxon>Chordata</taxon>
        <taxon>Craniata</taxon>
        <taxon>Vertebrata</taxon>
        <taxon>Euteleostomi</taxon>
        <taxon>Amphibia</taxon>
        <taxon>Batrachia</taxon>
        <taxon>Anura</taxon>
        <taxon>Neobatrachia</taxon>
        <taxon>Hyloidea</taxon>
        <taxon>Eleutherodactylidae</taxon>
        <taxon>Eleutherodactylinae</taxon>
        <taxon>Eleutherodactylus</taxon>
        <taxon>Eleutherodactylus</taxon>
    </lineage>
</organism>
<dbReference type="Pfam" id="PF00071">
    <property type="entry name" value="Ras"/>
    <property type="match status" value="1"/>
</dbReference>
<comment type="caution">
    <text evidence="4">The sequence shown here is derived from an EMBL/GenBank/DDBJ whole genome shotgun (WGS) entry which is preliminary data.</text>
</comment>
<keyword evidence="2" id="KW-0342">GTP-binding</keyword>
<sequence>MENIKNFKSSRSRVISIEEDPIQECLLKHPKLRPEGIAEEMPTQDFFGTTEAGYAVPLSGTNSPTIDGYIEKEHSSITFQINKASYRDVKKIDIASEMRRNQQDIDFEIRNTDQFFNLHENIEKENVSAEERSKIPKQLEEFHADPDHVYKIMFVGNTHVGKTSFLHHIHDGSYQQSTSATIGIDYRIKSLIVDSKHYALQLWDTAGQERFYSLTEQFFRKADGMVIMYDVTSRDTFTGVRRWLNCIQEKVIDDIIILLLGNKIDCDAERQVSFDDGQKLAQEYKLLFSECSAASGINITESLIQIVRSLKESEDNMKNNVVTLKRSASLKKTSCCT</sequence>
<keyword evidence="1" id="KW-0547">Nucleotide-binding</keyword>
<dbReference type="SUPFAM" id="SSF52540">
    <property type="entry name" value="P-loop containing nucleoside triphosphate hydrolases"/>
    <property type="match status" value="1"/>
</dbReference>
<dbReference type="InterPro" id="IPR005225">
    <property type="entry name" value="Small_GTP-bd"/>
</dbReference>
<dbReference type="PRINTS" id="PR00449">
    <property type="entry name" value="RASTRNSFRMNG"/>
</dbReference>
<dbReference type="Proteomes" id="UP000770717">
    <property type="component" value="Unassembled WGS sequence"/>
</dbReference>
<dbReference type="InterPro" id="IPR050227">
    <property type="entry name" value="Rab"/>
</dbReference>
<dbReference type="AlphaFoldDB" id="A0A8J6FDX7"/>
<evidence type="ECO:0000256" key="2">
    <source>
        <dbReference type="ARBA" id="ARBA00023134"/>
    </source>
</evidence>
<dbReference type="OrthoDB" id="9989112at2759"/>
<dbReference type="FunFam" id="3.40.50.300:FF:001129">
    <property type="entry name" value="ras-related protein Rab-44 isoform X2"/>
    <property type="match status" value="1"/>
</dbReference>
<keyword evidence="3" id="KW-0449">Lipoprotein</keyword>
<dbReference type="GO" id="GO:0005525">
    <property type="term" value="F:GTP binding"/>
    <property type="evidence" value="ECO:0007669"/>
    <property type="project" value="UniProtKB-KW"/>
</dbReference>
<dbReference type="InterPro" id="IPR001806">
    <property type="entry name" value="Small_GTPase"/>
</dbReference>
<reference evidence="4" key="1">
    <citation type="thesis" date="2020" institute="ProQuest LLC" country="789 East Eisenhower Parkway, Ann Arbor, MI, USA">
        <title>Comparative Genomics and Chromosome Evolution.</title>
        <authorList>
            <person name="Mudd A.B."/>
        </authorList>
    </citation>
    <scope>NUCLEOTIDE SEQUENCE</scope>
    <source>
        <strain evidence="4">HN-11 Male</strain>
        <tissue evidence="4">Kidney and liver</tissue>
    </source>
</reference>
<dbReference type="InterPro" id="IPR027417">
    <property type="entry name" value="P-loop_NTPase"/>
</dbReference>
<dbReference type="PROSITE" id="PS51421">
    <property type="entry name" value="RAS"/>
    <property type="match status" value="1"/>
</dbReference>
<keyword evidence="5" id="KW-1185">Reference proteome</keyword>
<evidence type="ECO:0000313" key="4">
    <source>
        <dbReference type="EMBL" id="KAG9485581.1"/>
    </source>
</evidence>
<evidence type="ECO:0000313" key="5">
    <source>
        <dbReference type="Proteomes" id="UP000770717"/>
    </source>
</evidence>
<dbReference type="NCBIfam" id="TIGR00231">
    <property type="entry name" value="small_GTP"/>
    <property type="match status" value="1"/>
</dbReference>
<accession>A0A8J6FDX7</accession>
<gene>
    <name evidence="4" type="ORF">GDO78_008587</name>
</gene>
<dbReference type="SMART" id="SM00175">
    <property type="entry name" value="RAB"/>
    <property type="match status" value="1"/>
</dbReference>
<evidence type="ECO:0000256" key="3">
    <source>
        <dbReference type="ARBA" id="ARBA00023288"/>
    </source>
</evidence>
<dbReference type="EMBL" id="WNTK01000004">
    <property type="protein sequence ID" value="KAG9485581.1"/>
    <property type="molecule type" value="Genomic_DNA"/>
</dbReference>
<dbReference type="SMART" id="SM00176">
    <property type="entry name" value="RAN"/>
    <property type="match status" value="1"/>
</dbReference>
<proteinExistence type="predicted"/>
<dbReference type="CDD" id="cd00154">
    <property type="entry name" value="Rab"/>
    <property type="match status" value="1"/>
</dbReference>
<evidence type="ECO:0000256" key="1">
    <source>
        <dbReference type="ARBA" id="ARBA00022741"/>
    </source>
</evidence>
<dbReference type="SMART" id="SM00174">
    <property type="entry name" value="RHO"/>
    <property type="match status" value="1"/>
</dbReference>